<dbReference type="AlphaFoldDB" id="A0A6H1ZQD3"/>
<organism evidence="1">
    <name type="scientific">viral metagenome</name>
    <dbReference type="NCBI Taxonomy" id="1070528"/>
    <lineage>
        <taxon>unclassified sequences</taxon>
        <taxon>metagenomes</taxon>
        <taxon>organismal metagenomes</taxon>
    </lineage>
</organism>
<evidence type="ECO:0000313" key="1">
    <source>
        <dbReference type="EMBL" id="QJA49410.1"/>
    </source>
</evidence>
<name>A0A6H1ZQD3_9ZZZZ</name>
<dbReference type="EMBL" id="MT144135">
    <property type="protein sequence ID" value="QJA49410.1"/>
    <property type="molecule type" value="Genomic_DNA"/>
</dbReference>
<accession>A0A6H1ZQD3</accession>
<reference evidence="1" key="1">
    <citation type="submission" date="2020-03" db="EMBL/GenBank/DDBJ databases">
        <title>The deep terrestrial virosphere.</title>
        <authorList>
            <person name="Holmfeldt K."/>
            <person name="Nilsson E."/>
            <person name="Simone D."/>
            <person name="Lopez-Fernandez M."/>
            <person name="Wu X."/>
            <person name="de Brujin I."/>
            <person name="Lundin D."/>
            <person name="Andersson A."/>
            <person name="Bertilsson S."/>
            <person name="Dopson M."/>
        </authorList>
    </citation>
    <scope>NUCLEOTIDE SEQUENCE</scope>
    <source>
        <strain evidence="1">TM448A01341</strain>
    </source>
</reference>
<protein>
    <submittedName>
        <fullName evidence="1">Uncharacterized protein</fullName>
    </submittedName>
</protein>
<gene>
    <name evidence="1" type="ORF">TM448A01341_0029</name>
</gene>
<sequence>METSESLKEKSAVKNMIGELVVQVLWSPGVMGAEGDTKEHQLRVYKKENCVIAEVRKV</sequence>
<proteinExistence type="predicted"/>